<dbReference type="Proteomes" id="UP001056012">
    <property type="component" value="Chromosome 8"/>
</dbReference>
<feature type="transmembrane region" description="Helical" evidence="2">
    <location>
        <begin position="238"/>
        <end position="257"/>
    </location>
</feature>
<keyword evidence="2" id="KW-0812">Transmembrane</keyword>
<dbReference type="OrthoDB" id="3784821at2759"/>
<keyword evidence="4" id="KW-1185">Reference proteome</keyword>
<feature type="compositionally biased region" description="Polar residues" evidence="1">
    <location>
        <begin position="142"/>
        <end position="161"/>
    </location>
</feature>
<evidence type="ECO:0000256" key="2">
    <source>
        <dbReference type="SAM" id="Phobius"/>
    </source>
</evidence>
<gene>
    <name evidence="3" type="ORF">yc1106_09643</name>
</gene>
<feature type="region of interest" description="Disordered" evidence="1">
    <location>
        <begin position="44"/>
        <end position="209"/>
    </location>
</feature>
<protein>
    <submittedName>
        <fullName evidence="3">Uncharacterized protein</fullName>
    </submittedName>
</protein>
<feature type="region of interest" description="Disordered" evidence="1">
    <location>
        <begin position="1"/>
        <end position="30"/>
    </location>
</feature>
<keyword evidence="2" id="KW-0472">Membrane</keyword>
<reference evidence="3" key="1">
    <citation type="submission" date="2021-12" db="EMBL/GenBank/DDBJ databases">
        <title>Curvularia clavata genome.</title>
        <authorList>
            <person name="Cao Y."/>
        </authorList>
    </citation>
    <scope>NUCLEOTIDE SEQUENCE</scope>
    <source>
        <strain evidence="3">Yc1106</strain>
    </source>
</reference>
<organism evidence="3 4">
    <name type="scientific">Curvularia clavata</name>
    <dbReference type="NCBI Taxonomy" id="95742"/>
    <lineage>
        <taxon>Eukaryota</taxon>
        <taxon>Fungi</taxon>
        <taxon>Dikarya</taxon>
        <taxon>Ascomycota</taxon>
        <taxon>Pezizomycotina</taxon>
        <taxon>Dothideomycetes</taxon>
        <taxon>Pleosporomycetidae</taxon>
        <taxon>Pleosporales</taxon>
        <taxon>Pleosporineae</taxon>
        <taxon>Pleosporaceae</taxon>
        <taxon>Curvularia</taxon>
    </lineage>
</organism>
<evidence type="ECO:0000256" key="1">
    <source>
        <dbReference type="SAM" id="MobiDB-lite"/>
    </source>
</evidence>
<feature type="compositionally biased region" description="Pro residues" evidence="1">
    <location>
        <begin position="187"/>
        <end position="204"/>
    </location>
</feature>
<accession>A0A9Q8ZIZ9</accession>
<feature type="compositionally biased region" description="Basic and acidic residues" evidence="1">
    <location>
        <begin position="50"/>
        <end position="64"/>
    </location>
</feature>
<name>A0A9Q8ZIZ9_CURCL</name>
<sequence length="286" mass="31002">MPSSSATVEAPAVKKRGRPKKVVAEDAGKPTVAEVKKTAAVKKTTAKTATAKEKLVEPKKEKKTVAKKIAPERPLPATPATSKILEEVRAKGTLKKTLPTQATKTEGAGDVSKTSATTQSKPASSPQATPISDLQTKPPRIQHTTPTKTSPPTAQQQRTSTIPLPSKPIPAPSPVQHNTIRSSSRPQQPPLPSQLPPNPYPQRRPPGLSHYQHANTRIIEPTPDIRLPPKYKPAARRVTAIIVALPIVIVFGYELWARWTGKKEVKRKFGDVHAGVERRVEKGAEE</sequence>
<evidence type="ECO:0000313" key="4">
    <source>
        <dbReference type="Proteomes" id="UP001056012"/>
    </source>
</evidence>
<proteinExistence type="predicted"/>
<keyword evidence="2" id="KW-1133">Transmembrane helix</keyword>
<dbReference type="AlphaFoldDB" id="A0A9Q8ZIZ9"/>
<dbReference type="VEuPathDB" id="FungiDB:yc1106_09643"/>
<feature type="compositionally biased region" description="Polar residues" evidence="1">
    <location>
        <begin position="112"/>
        <end position="135"/>
    </location>
</feature>
<dbReference type="EMBL" id="CP089281">
    <property type="protein sequence ID" value="USP82369.1"/>
    <property type="molecule type" value="Genomic_DNA"/>
</dbReference>
<evidence type="ECO:0000313" key="3">
    <source>
        <dbReference type="EMBL" id="USP82369.1"/>
    </source>
</evidence>